<organism evidence="1 2">
    <name type="scientific">Penicillium subrubescens</name>
    <dbReference type="NCBI Taxonomy" id="1316194"/>
    <lineage>
        <taxon>Eukaryota</taxon>
        <taxon>Fungi</taxon>
        <taxon>Dikarya</taxon>
        <taxon>Ascomycota</taxon>
        <taxon>Pezizomycotina</taxon>
        <taxon>Eurotiomycetes</taxon>
        <taxon>Eurotiomycetidae</taxon>
        <taxon>Eurotiales</taxon>
        <taxon>Aspergillaceae</taxon>
        <taxon>Penicillium</taxon>
    </lineage>
</organism>
<comment type="caution">
    <text evidence="1">The sequence shown here is derived from an EMBL/GenBank/DDBJ whole genome shotgun (WGS) entry which is preliminary data.</text>
</comment>
<sequence length="185" mass="20127">MDDPWHLLEALGLIVIPRTGSVQTVRRFFEFGFDSAHHLTFTFIILLRCTIEASDATVTESCKTSLVQFWAKLQDAAENESWDLAVMCISRCGESMSKVMSYLNAQGNKQAASNDGVTQGAGSVSEGVDRQGASDSAISGLGELIPDALPFSNLDLLFENSADTFWSGLDFAPLYDEVDTGQVYP</sequence>
<name>A0A1Q5T8F3_9EURO</name>
<evidence type="ECO:0000313" key="2">
    <source>
        <dbReference type="Proteomes" id="UP000186955"/>
    </source>
</evidence>
<accession>A0A1Q5T8F3</accession>
<dbReference type="Proteomes" id="UP000186955">
    <property type="component" value="Unassembled WGS sequence"/>
</dbReference>
<proteinExistence type="predicted"/>
<evidence type="ECO:0000313" key="1">
    <source>
        <dbReference type="EMBL" id="OKO96509.1"/>
    </source>
</evidence>
<dbReference type="EMBL" id="MNBE01000698">
    <property type="protein sequence ID" value="OKO96509.1"/>
    <property type="molecule type" value="Genomic_DNA"/>
</dbReference>
<reference evidence="1 2" key="1">
    <citation type="submission" date="2016-10" db="EMBL/GenBank/DDBJ databases">
        <title>Genome sequence of the ascomycete fungus Penicillium subrubescens.</title>
        <authorList>
            <person name="De Vries R.P."/>
            <person name="Peng M."/>
            <person name="Dilokpimol A."/>
            <person name="Hilden K."/>
            <person name="Makela M.R."/>
            <person name="Grigoriev I."/>
            <person name="Riley R."/>
            <person name="Granchi Z."/>
        </authorList>
    </citation>
    <scope>NUCLEOTIDE SEQUENCE [LARGE SCALE GENOMIC DNA]</scope>
    <source>
        <strain evidence="1 2">CBS 132785</strain>
    </source>
</reference>
<gene>
    <name evidence="1" type="ORF">PENSUB_10684</name>
</gene>
<dbReference type="AlphaFoldDB" id="A0A1Q5T8F3"/>
<dbReference type="STRING" id="1316194.A0A1Q5T8F3"/>
<keyword evidence="2" id="KW-1185">Reference proteome</keyword>
<protein>
    <submittedName>
        <fullName evidence="1">Uncharacterized protein</fullName>
    </submittedName>
</protein>